<dbReference type="RefSeq" id="WP_006738702.1">
    <property type="nucleotide sequence ID" value="NZ_AEUZ02000001.1"/>
</dbReference>
<evidence type="ECO:0000313" key="3">
    <source>
        <dbReference type="EMBL" id="EHJ55924.1"/>
    </source>
</evidence>
<comment type="function">
    <text evidence="2">Enables the recognition and targeting of unfolded and aggregated proteins to the ClpC protease or to other proteins involved in proteolysis.</text>
</comment>
<dbReference type="PIRSF" id="PIRSF029008">
    <property type="entry name" value="MecA"/>
    <property type="match status" value="1"/>
</dbReference>
<dbReference type="STRING" id="764291.STRUR_0369"/>
<comment type="domain">
    <text evidence="2">The N-terminal domain probably binds unfolded/aggregated proteins; the C-terminal domain interacts with ClpC.</text>
</comment>
<comment type="similarity">
    <text evidence="1 2">Belongs to the MecA family.</text>
</comment>
<dbReference type="eggNOG" id="COG4862">
    <property type="taxonomic scope" value="Bacteria"/>
</dbReference>
<reference evidence="3 4" key="1">
    <citation type="journal article" date="2014" name="Int. J. Syst. Evol. Microbiol.">
        <title>Phylogenomics and the dynamic genome evolution of the genus Streptococcus.</title>
        <authorList>
            <consortium name="The Broad Institute Genome Sequencing Platform"/>
            <person name="Richards V.P."/>
            <person name="Palmer S.R."/>
            <person name="Pavinski Bitar P.D."/>
            <person name="Qin X."/>
            <person name="Weinstock G.M."/>
            <person name="Highlander S.K."/>
            <person name="Town C.D."/>
            <person name="Burne R.A."/>
            <person name="Stanhope M.J."/>
        </authorList>
    </citation>
    <scope>NUCLEOTIDE SEQUENCE [LARGE SCALE GENOMIC DNA]</scope>
    <source>
        <strain evidence="3 4">2285-97</strain>
    </source>
</reference>
<dbReference type="NCBIfam" id="NF002643">
    <property type="entry name" value="PRK02315.1-4"/>
    <property type="match status" value="1"/>
</dbReference>
<dbReference type="InterPro" id="IPR038471">
    <property type="entry name" value="MecA_C_sf"/>
</dbReference>
<dbReference type="Proteomes" id="UP000005388">
    <property type="component" value="Unassembled WGS sequence"/>
</dbReference>
<dbReference type="Gene3D" id="3.30.70.1950">
    <property type="match status" value="1"/>
</dbReference>
<dbReference type="HAMAP" id="MF_01124">
    <property type="entry name" value="MecA"/>
    <property type="match status" value="1"/>
</dbReference>
<evidence type="ECO:0000313" key="4">
    <source>
        <dbReference type="Proteomes" id="UP000005388"/>
    </source>
</evidence>
<dbReference type="GO" id="GO:0030674">
    <property type="term" value="F:protein-macromolecule adaptor activity"/>
    <property type="evidence" value="ECO:0007669"/>
    <property type="project" value="UniProtKB-UniRule"/>
</dbReference>
<dbReference type="EMBL" id="AEUZ02000001">
    <property type="protein sequence ID" value="EHJ55924.1"/>
    <property type="molecule type" value="Genomic_DNA"/>
</dbReference>
<name>G5KI81_9STRE</name>
<sequence length="245" mass="28680">MEMKQISETTLKITISMDDLEERGMELKDFLIPQEKTEEFFYTVMDELDLPENFKDSGMLSFRVTPRKDRLDVFVTKSDLNKDLNLDDLADMGDVSSMSPEEFFKTLEQSMREKGDTQANEKLEKVEEMMEDAVEATDSEESSTMNPLEYVHYVLDFETIEDVIRFSKTVDYMTEASELYKENQRYYMTILLDLKDKPEYFANVMYARMLEHAKPGTKTRAYLQEHGILLVDDQAIDHLKTVKLV</sequence>
<evidence type="ECO:0000256" key="1">
    <source>
        <dbReference type="ARBA" id="ARBA00005397"/>
    </source>
</evidence>
<organism evidence="3 4">
    <name type="scientific">Streptococcus urinalis 2285-97</name>
    <dbReference type="NCBI Taxonomy" id="764291"/>
    <lineage>
        <taxon>Bacteria</taxon>
        <taxon>Bacillati</taxon>
        <taxon>Bacillota</taxon>
        <taxon>Bacilli</taxon>
        <taxon>Lactobacillales</taxon>
        <taxon>Streptococcaceae</taxon>
        <taxon>Streptococcus</taxon>
    </lineage>
</organism>
<keyword evidence="4" id="KW-1185">Reference proteome</keyword>
<dbReference type="PANTHER" id="PTHR39161">
    <property type="entry name" value="ADAPTER PROTEIN MECA"/>
    <property type="match status" value="1"/>
</dbReference>
<dbReference type="PANTHER" id="PTHR39161:SF1">
    <property type="entry name" value="ADAPTER PROTEIN MECA 1"/>
    <property type="match status" value="1"/>
</dbReference>
<protein>
    <recommendedName>
        <fullName evidence="2">Adapter protein MecA</fullName>
    </recommendedName>
</protein>
<accession>G5KI81</accession>
<comment type="subunit">
    <text evidence="2">Homodimer.</text>
</comment>
<comment type="caution">
    <text evidence="3">The sequence shown here is derived from an EMBL/GenBank/DDBJ whole genome shotgun (WGS) entry which is preliminary data.</text>
</comment>
<dbReference type="AlphaFoldDB" id="G5KI81"/>
<dbReference type="Pfam" id="PF05389">
    <property type="entry name" value="MecA"/>
    <property type="match status" value="1"/>
</dbReference>
<proteinExistence type="inferred from homology"/>
<evidence type="ECO:0000256" key="2">
    <source>
        <dbReference type="HAMAP-Rule" id="MF_01124"/>
    </source>
</evidence>
<gene>
    <name evidence="2" type="primary">mecA</name>
    <name evidence="3" type="ORF">STRUR_0369</name>
</gene>
<dbReference type="InterPro" id="IPR008681">
    <property type="entry name" value="Neg-reg_MecA"/>
</dbReference>